<dbReference type="Proteomes" id="UP001154265">
    <property type="component" value="Unassembled WGS sequence"/>
</dbReference>
<keyword evidence="3" id="KW-1185">Reference proteome</keyword>
<dbReference type="InterPro" id="IPR019606">
    <property type="entry name" value="GerMN"/>
</dbReference>
<gene>
    <name evidence="2" type="ORF">L3556_00150</name>
</gene>
<evidence type="ECO:0000313" key="3">
    <source>
        <dbReference type="Proteomes" id="UP001154265"/>
    </source>
</evidence>
<evidence type="ECO:0000313" key="2">
    <source>
        <dbReference type="EMBL" id="MDG2989347.1"/>
    </source>
</evidence>
<name>A0ABT6EVC4_9SYNE</name>
<feature type="domain" description="GerMN" evidence="1">
    <location>
        <begin position="92"/>
        <end position="178"/>
    </location>
</feature>
<accession>A0ABT6EVC4</accession>
<evidence type="ECO:0000259" key="1">
    <source>
        <dbReference type="SMART" id="SM00909"/>
    </source>
</evidence>
<protein>
    <submittedName>
        <fullName evidence="2">GerMN domain-containing protein</fullName>
    </submittedName>
</protein>
<dbReference type="SMART" id="SM00909">
    <property type="entry name" value="Germane"/>
    <property type="match status" value="1"/>
</dbReference>
<proteinExistence type="predicted"/>
<dbReference type="Pfam" id="PF10646">
    <property type="entry name" value="Germane"/>
    <property type="match status" value="1"/>
</dbReference>
<reference evidence="2" key="1">
    <citation type="journal article" date="2022" name="Genome Biol. Evol.">
        <title>A New Gene Family Diagnostic for Intracellular Biomineralization of Amorphous Ca Carbonates by Cyanobacteria.</title>
        <authorList>
            <person name="Benzerara K."/>
            <person name="Duprat E."/>
            <person name="Bitard-Feildel T."/>
            <person name="Caumes G."/>
            <person name="Cassier-Chauvat C."/>
            <person name="Chauvat F."/>
            <person name="Dezi M."/>
            <person name="Diop S.I."/>
            <person name="Gaschignard G."/>
            <person name="Gorgen S."/>
            <person name="Gugger M."/>
            <person name="Lopez-Garcia P."/>
            <person name="Millet M."/>
            <person name="Skouri-Panet F."/>
            <person name="Moreira D."/>
            <person name="Callebaut I."/>
        </authorList>
    </citation>
    <scope>NUCLEOTIDE SEQUENCE</scope>
    <source>
        <strain evidence="2">G9</strain>
    </source>
</reference>
<organism evidence="2 3">
    <name type="scientific">Candidatus Synechococcus calcipolaris G9</name>
    <dbReference type="NCBI Taxonomy" id="1497997"/>
    <lineage>
        <taxon>Bacteria</taxon>
        <taxon>Bacillati</taxon>
        <taxon>Cyanobacteriota</taxon>
        <taxon>Cyanophyceae</taxon>
        <taxon>Synechococcales</taxon>
        <taxon>Synechococcaceae</taxon>
        <taxon>Synechococcus</taxon>
    </lineage>
</organism>
<comment type="caution">
    <text evidence="2">The sequence shown here is derived from an EMBL/GenBank/DDBJ whole genome shotgun (WGS) entry which is preliminary data.</text>
</comment>
<dbReference type="RefSeq" id="WP_277865275.1">
    <property type="nucleotide sequence ID" value="NZ_JAKKUT010000001.1"/>
</dbReference>
<reference evidence="2" key="2">
    <citation type="submission" date="2022-01" db="EMBL/GenBank/DDBJ databases">
        <authorList>
            <person name="Zivanovic Y."/>
            <person name="Moreira D."/>
            <person name="Lopez-Garcia P."/>
        </authorList>
    </citation>
    <scope>NUCLEOTIDE SEQUENCE</scope>
    <source>
        <strain evidence="2">G9</strain>
    </source>
</reference>
<dbReference type="EMBL" id="JAKKUT010000001">
    <property type="protein sequence ID" value="MDG2989347.1"/>
    <property type="molecule type" value="Genomic_DNA"/>
</dbReference>
<sequence length="206" mass="21909">MMPQSSRGRSRTLLIGLAAVAVISGGTAAWFVAQGPDTPSVIQPGDNGPAIAREKVQVYWLISDDTEDGTELVLAPTTIELSLTGTTPDVILQGAVERLLQGPANQDVSTTIPENTRLNRFELKEDGIHVDLSQEFTLGGGSTSMQGRLGQVIYTATALDPNAPVWISVAGEPLRVLGGEGLEVSQPITRQEFQEDFALGQLVSKK</sequence>